<comment type="caution">
    <text evidence="2">The sequence shown here is derived from an EMBL/GenBank/DDBJ whole genome shotgun (WGS) entry which is preliminary data.</text>
</comment>
<evidence type="ECO:0000256" key="1">
    <source>
        <dbReference type="SAM" id="MobiDB-lite"/>
    </source>
</evidence>
<evidence type="ECO:0000313" key="2">
    <source>
        <dbReference type="EMBL" id="KAG5449788.1"/>
    </source>
</evidence>
<name>A0A419PZP9_CLOSI</name>
<organism evidence="2 3">
    <name type="scientific">Clonorchis sinensis</name>
    <name type="common">Chinese liver fluke</name>
    <dbReference type="NCBI Taxonomy" id="79923"/>
    <lineage>
        <taxon>Eukaryota</taxon>
        <taxon>Metazoa</taxon>
        <taxon>Spiralia</taxon>
        <taxon>Lophotrochozoa</taxon>
        <taxon>Platyhelminthes</taxon>
        <taxon>Trematoda</taxon>
        <taxon>Digenea</taxon>
        <taxon>Opisthorchiida</taxon>
        <taxon>Opisthorchiata</taxon>
        <taxon>Opisthorchiidae</taxon>
        <taxon>Clonorchis</taxon>
    </lineage>
</organism>
<dbReference type="Proteomes" id="UP000286415">
    <property type="component" value="Unassembled WGS sequence"/>
</dbReference>
<gene>
    <name evidence="2" type="ORF">CSKR_100578</name>
</gene>
<dbReference type="InParanoid" id="A0A419PZP9"/>
<feature type="region of interest" description="Disordered" evidence="1">
    <location>
        <begin position="58"/>
        <end position="77"/>
    </location>
</feature>
<reference evidence="2 3" key="2">
    <citation type="journal article" date="2021" name="Genomics">
        <title>High-quality reference genome for Clonorchis sinensis.</title>
        <authorList>
            <person name="Young N.D."/>
            <person name="Stroehlein A.J."/>
            <person name="Kinkar L."/>
            <person name="Wang T."/>
            <person name="Sohn W.M."/>
            <person name="Chang B.C.H."/>
            <person name="Kaur P."/>
            <person name="Weisz D."/>
            <person name="Dudchenko O."/>
            <person name="Aiden E.L."/>
            <person name="Korhonen P.K."/>
            <person name="Gasser R.B."/>
        </authorList>
    </citation>
    <scope>NUCLEOTIDE SEQUENCE [LARGE SCALE GENOMIC DNA]</scope>
    <source>
        <strain evidence="2">Cs-k2</strain>
    </source>
</reference>
<keyword evidence="3" id="KW-1185">Reference proteome</keyword>
<evidence type="ECO:0000313" key="3">
    <source>
        <dbReference type="Proteomes" id="UP000286415"/>
    </source>
</evidence>
<sequence length="143" mass="16533">MVTGPSFRSSRQPVTSLKIERIRLFRGENSDVSSMCRKRSNKSCADTHVYANAPTYRKAEHRQHTDSRARREQEINQSPQVHGQLWNTCNSYAAEKTRYLRPVLHQGTLTTDKFPFCLAPHSALYLFLYVLQPTTVNHSKDCY</sequence>
<accession>A0A419PZP9</accession>
<dbReference type="STRING" id="79923.A0A419PZP9"/>
<dbReference type="AlphaFoldDB" id="A0A419PZP9"/>
<proteinExistence type="predicted"/>
<feature type="compositionally biased region" description="Basic and acidic residues" evidence="1">
    <location>
        <begin position="62"/>
        <end position="74"/>
    </location>
</feature>
<dbReference type="EMBL" id="NIRI02000042">
    <property type="protein sequence ID" value="KAG5449788.1"/>
    <property type="molecule type" value="Genomic_DNA"/>
</dbReference>
<protein>
    <submittedName>
        <fullName evidence="2">Uncharacterized protein</fullName>
    </submittedName>
</protein>
<reference evidence="2 3" key="1">
    <citation type="journal article" date="2018" name="Biotechnol. Adv.">
        <title>Improved genomic resources and new bioinformatic workflow for the carcinogenic parasite Clonorchis sinensis: Biotechnological implications.</title>
        <authorList>
            <person name="Wang D."/>
            <person name="Korhonen P.K."/>
            <person name="Gasser R.B."/>
            <person name="Young N.D."/>
        </authorList>
    </citation>
    <scope>NUCLEOTIDE SEQUENCE [LARGE SCALE GENOMIC DNA]</scope>
    <source>
        <strain evidence="2">Cs-k2</strain>
    </source>
</reference>